<dbReference type="Proteomes" id="UP000759246">
    <property type="component" value="Unassembled WGS sequence"/>
</dbReference>
<feature type="region of interest" description="Disordered" evidence="1">
    <location>
        <begin position="1"/>
        <end position="38"/>
    </location>
</feature>
<comment type="caution">
    <text evidence="2">The sequence shown here is derived from an EMBL/GenBank/DDBJ whole genome shotgun (WGS) entry which is preliminary data.</text>
</comment>
<dbReference type="Pfam" id="PF05258">
    <property type="entry name" value="DciA"/>
    <property type="match status" value="1"/>
</dbReference>
<dbReference type="EMBL" id="JABZGF010000014">
    <property type="protein sequence ID" value="MBF0965809.1"/>
    <property type="molecule type" value="Genomic_DNA"/>
</dbReference>
<dbReference type="PANTHER" id="PTHR36456:SF1">
    <property type="entry name" value="UPF0232 PROTEIN SCO3875"/>
    <property type="match status" value="1"/>
</dbReference>
<feature type="compositionally biased region" description="Basic and acidic residues" evidence="1">
    <location>
        <begin position="94"/>
        <end position="104"/>
    </location>
</feature>
<evidence type="ECO:0000256" key="1">
    <source>
        <dbReference type="SAM" id="MobiDB-lite"/>
    </source>
</evidence>
<feature type="compositionally biased region" description="Polar residues" evidence="1">
    <location>
        <begin position="1"/>
        <end position="10"/>
    </location>
</feature>
<dbReference type="RefSeq" id="WP_314975724.1">
    <property type="nucleotide sequence ID" value="NZ_CAUTSL010000057.1"/>
</dbReference>
<name>A0A929RPW3_9ACTO</name>
<feature type="compositionally biased region" description="Low complexity" evidence="1">
    <location>
        <begin position="105"/>
        <end position="114"/>
    </location>
</feature>
<dbReference type="PANTHER" id="PTHR36456">
    <property type="entry name" value="UPF0232 PROTEIN SCO3875"/>
    <property type="match status" value="1"/>
</dbReference>
<accession>A0A929RPW3</accession>
<evidence type="ECO:0000313" key="2">
    <source>
        <dbReference type="EMBL" id="MBF0965809.1"/>
    </source>
</evidence>
<dbReference type="InterPro" id="IPR007922">
    <property type="entry name" value="DciA-like"/>
</dbReference>
<gene>
    <name evidence="2" type="ORF">HXK09_01330</name>
</gene>
<reference evidence="2" key="1">
    <citation type="submission" date="2020-04" db="EMBL/GenBank/DDBJ databases">
        <title>Deep metagenomics examines the oral microbiome during advanced dental caries in children, revealing novel taxa and co-occurrences with host molecules.</title>
        <authorList>
            <person name="Baker J.L."/>
            <person name="Morton J.T."/>
            <person name="Dinis M."/>
            <person name="Alvarez R."/>
            <person name="Tran N.C."/>
            <person name="Knight R."/>
            <person name="Edlund A."/>
        </authorList>
    </citation>
    <scope>NUCLEOTIDE SEQUENCE</scope>
    <source>
        <strain evidence="2">JCVI_30_bin.13</strain>
    </source>
</reference>
<protein>
    <submittedName>
        <fullName evidence="2">DUF721 domain-containing protein</fullName>
    </submittedName>
</protein>
<sequence>MSERNNTPVASLTPAGAGRPDNEDVYSRPPGEDADADEFAVRALERAQRVARNHGFIRSTLPSWGLDETRPRRSLDGSSEYTAIEIDGLGRLAGDSHDAQERAATRSAAYRRYAGPTPASSTDEDPDGDLTALRQALEDTGTSWSRSPGMAAMRPRYQRANSLGAILARTISARSWDTPTKMGSVMAKWRDIVGPYNADHTHVETFEGHKLVVRAETTGWAKQLQLLLPTIERRIAEEVGAGVVEQVIILGPVAPSWKKGPYVVRGRGPREDYG</sequence>
<dbReference type="AlphaFoldDB" id="A0A929RPW3"/>
<evidence type="ECO:0000313" key="3">
    <source>
        <dbReference type="Proteomes" id="UP000759246"/>
    </source>
</evidence>
<proteinExistence type="predicted"/>
<feature type="region of interest" description="Disordered" evidence="1">
    <location>
        <begin position="92"/>
        <end position="129"/>
    </location>
</feature>
<organism evidence="2 3">
    <name type="scientific">Actinomyces bouchesdurhonensis</name>
    <dbReference type="NCBI Taxonomy" id="1852361"/>
    <lineage>
        <taxon>Bacteria</taxon>
        <taxon>Bacillati</taxon>
        <taxon>Actinomycetota</taxon>
        <taxon>Actinomycetes</taxon>
        <taxon>Actinomycetales</taxon>
        <taxon>Actinomycetaceae</taxon>
        <taxon>Actinomyces</taxon>
    </lineage>
</organism>